<proteinExistence type="predicted"/>
<evidence type="ECO:0000313" key="1">
    <source>
        <dbReference type="EMBL" id="KKL08703.1"/>
    </source>
</evidence>
<feature type="non-terminal residue" evidence="1">
    <location>
        <position position="1"/>
    </location>
</feature>
<organism evidence="1">
    <name type="scientific">marine sediment metagenome</name>
    <dbReference type="NCBI Taxonomy" id="412755"/>
    <lineage>
        <taxon>unclassified sequences</taxon>
        <taxon>metagenomes</taxon>
        <taxon>ecological metagenomes</taxon>
    </lineage>
</organism>
<sequence length="75" mass="8624">RLKPLANVFMNTSYMSVDGKHVFGDVDVTTAYDKDEAIKKATGFMEHHNAPFHDFDYVEGYADHGWSVIVHYEEK</sequence>
<name>A0A0F9D9G8_9ZZZZ</name>
<accession>A0A0F9D9G8</accession>
<gene>
    <name evidence="1" type="ORF">LCGC14_2573180</name>
</gene>
<dbReference type="AlphaFoldDB" id="A0A0F9D9G8"/>
<comment type="caution">
    <text evidence="1">The sequence shown here is derived from an EMBL/GenBank/DDBJ whole genome shotgun (WGS) entry which is preliminary data.</text>
</comment>
<reference evidence="1" key="1">
    <citation type="journal article" date="2015" name="Nature">
        <title>Complex archaea that bridge the gap between prokaryotes and eukaryotes.</title>
        <authorList>
            <person name="Spang A."/>
            <person name="Saw J.H."/>
            <person name="Jorgensen S.L."/>
            <person name="Zaremba-Niedzwiedzka K."/>
            <person name="Martijn J."/>
            <person name="Lind A.E."/>
            <person name="van Eijk R."/>
            <person name="Schleper C."/>
            <person name="Guy L."/>
            <person name="Ettema T.J."/>
        </authorList>
    </citation>
    <scope>NUCLEOTIDE SEQUENCE</scope>
</reference>
<protein>
    <submittedName>
        <fullName evidence="1">Uncharacterized protein</fullName>
    </submittedName>
</protein>
<dbReference type="EMBL" id="LAZR01042775">
    <property type="protein sequence ID" value="KKL08703.1"/>
    <property type="molecule type" value="Genomic_DNA"/>
</dbReference>